<gene>
    <name evidence="9" type="ORF">QNH24_17885</name>
</gene>
<evidence type="ECO:0000256" key="2">
    <source>
        <dbReference type="ARBA" id="ARBA00022553"/>
    </source>
</evidence>
<dbReference type="PANTHER" id="PTHR34581:SF2">
    <property type="entry name" value="PTS SYSTEM N,N'-DIACETYLCHITOBIOSE-SPECIFIC EIIB COMPONENT"/>
    <property type="match status" value="1"/>
</dbReference>
<keyword evidence="6" id="KW-0418">Kinase</keyword>
<dbReference type="GO" id="GO:0016301">
    <property type="term" value="F:kinase activity"/>
    <property type="evidence" value="ECO:0007669"/>
    <property type="project" value="UniProtKB-KW"/>
</dbReference>
<feature type="domain" description="PTS EIIB type-3" evidence="8">
    <location>
        <begin position="3"/>
        <end position="105"/>
    </location>
</feature>
<evidence type="ECO:0000259" key="8">
    <source>
        <dbReference type="PROSITE" id="PS51100"/>
    </source>
</evidence>
<dbReference type="InterPro" id="IPR003501">
    <property type="entry name" value="PTS_EIIB_2/3"/>
</dbReference>
<dbReference type="SUPFAM" id="SSF52794">
    <property type="entry name" value="PTS system IIB component-like"/>
    <property type="match status" value="1"/>
</dbReference>
<dbReference type="PANTHER" id="PTHR34581">
    <property type="entry name" value="PTS SYSTEM N,N'-DIACETYLCHITOBIOSE-SPECIFIC EIIB COMPONENT"/>
    <property type="match status" value="1"/>
</dbReference>
<evidence type="ECO:0000256" key="1">
    <source>
        <dbReference type="ARBA" id="ARBA00022448"/>
    </source>
</evidence>
<keyword evidence="1" id="KW-0813">Transport</keyword>
<evidence type="ECO:0000313" key="10">
    <source>
        <dbReference type="Proteomes" id="UP001178322"/>
    </source>
</evidence>
<dbReference type="InterPro" id="IPR051819">
    <property type="entry name" value="PTS_sugar-specific_EIIB"/>
</dbReference>
<dbReference type="PROSITE" id="PS51100">
    <property type="entry name" value="PTS_EIIB_TYPE_3"/>
    <property type="match status" value="1"/>
</dbReference>
<protein>
    <submittedName>
        <fullName evidence="9">PTS sugar transporter subunit IIB</fullName>
    </submittedName>
</protein>
<sequence>MKMKNIMLVCVAGMSTSLLVSKMQKAAQDQNIEADIYAIAEGEVEKVIATKMPDVLLLGPQVRYLKGSFEKKFQDMNFPIDVINMADYGMMNGENVLKQALTLIG</sequence>
<reference evidence="9" key="1">
    <citation type="submission" date="2023-05" db="EMBL/GenBank/DDBJ databases">
        <title>Comparative genomics of Bacillaceae isolates and their secondary metabolite potential.</title>
        <authorList>
            <person name="Song L."/>
            <person name="Nielsen L.J."/>
            <person name="Mohite O."/>
            <person name="Xu X."/>
            <person name="Weber T."/>
            <person name="Kovacs A.T."/>
        </authorList>
    </citation>
    <scope>NUCLEOTIDE SEQUENCE</scope>
    <source>
        <strain evidence="9">LY1</strain>
    </source>
</reference>
<dbReference type="AlphaFoldDB" id="A0AAX3WUA0"/>
<evidence type="ECO:0000256" key="4">
    <source>
        <dbReference type="ARBA" id="ARBA00022679"/>
    </source>
</evidence>
<organism evidence="9 10">
    <name type="scientific">Lysinibacillus pakistanensis</name>
    <dbReference type="NCBI Taxonomy" id="759811"/>
    <lineage>
        <taxon>Bacteria</taxon>
        <taxon>Bacillati</taxon>
        <taxon>Bacillota</taxon>
        <taxon>Bacilli</taxon>
        <taxon>Bacillales</taxon>
        <taxon>Bacillaceae</taxon>
        <taxon>Lysinibacillus</taxon>
    </lineage>
</organism>
<proteinExistence type="predicted"/>
<evidence type="ECO:0000256" key="5">
    <source>
        <dbReference type="ARBA" id="ARBA00022683"/>
    </source>
</evidence>
<evidence type="ECO:0000256" key="6">
    <source>
        <dbReference type="ARBA" id="ARBA00022777"/>
    </source>
</evidence>
<dbReference type="EMBL" id="CP126101">
    <property type="protein sequence ID" value="WHY50186.1"/>
    <property type="molecule type" value="Genomic_DNA"/>
</dbReference>
<dbReference type="CDD" id="cd05564">
    <property type="entry name" value="PTS_IIB_chitobiose_lichenan"/>
    <property type="match status" value="1"/>
</dbReference>
<feature type="modified residue" description="Phosphocysteine; by EIIA" evidence="7">
    <location>
        <position position="10"/>
    </location>
</feature>
<dbReference type="Gene3D" id="3.40.50.2300">
    <property type="match status" value="1"/>
</dbReference>
<keyword evidence="2" id="KW-0597">Phosphoprotein</keyword>
<dbReference type="GO" id="GO:0008982">
    <property type="term" value="F:protein-N(PI)-phosphohistidine-sugar phosphotransferase activity"/>
    <property type="evidence" value="ECO:0007669"/>
    <property type="project" value="InterPro"/>
</dbReference>
<dbReference type="Proteomes" id="UP001178322">
    <property type="component" value="Chromosome"/>
</dbReference>
<accession>A0AAX3WUA0</accession>
<dbReference type="Pfam" id="PF02302">
    <property type="entry name" value="PTS_IIB"/>
    <property type="match status" value="1"/>
</dbReference>
<keyword evidence="4" id="KW-0808">Transferase</keyword>
<evidence type="ECO:0000256" key="3">
    <source>
        <dbReference type="ARBA" id="ARBA00022597"/>
    </source>
</evidence>
<keyword evidence="3 9" id="KW-0762">Sugar transport</keyword>
<dbReference type="InterPro" id="IPR013012">
    <property type="entry name" value="PTS_EIIB_3"/>
</dbReference>
<keyword evidence="5" id="KW-0598">Phosphotransferase system</keyword>
<dbReference type="GO" id="GO:0009401">
    <property type="term" value="P:phosphoenolpyruvate-dependent sugar phosphotransferase system"/>
    <property type="evidence" value="ECO:0007669"/>
    <property type="project" value="UniProtKB-KW"/>
</dbReference>
<dbReference type="InterPro" id="IPR036095">
    <property type="entry name" value="PTS_EIIB-like_sf"/>
</dbReference>
<evidence type="ECO:0000313" key="9">
    <source>
        <dbReference type="EMBL" id="WHY50186.1"/>
    </source>
</evidence>
<evidence type="ECO:0000256" key="7">
    <source>
        <dbReference type="PROSITE-ProRule" id="PRU00423"/>
    </source>
</evidence>
<name>A0AAX3WUA0_9BACI</name>